<evidence type="ECO:0000259" key="1">
    <source>
        <dbReference type="Pfam" id="PF04195"/>
    </source>
</evidence>
<evidence type="ECO:0000313" key="2">
    <source>
        <dbReference type="EMBL" id="RLN04119.1"/>
    </source>
</evidence>
<dbReference type="Proteomes" id="UP000275267">
    <property type="component" value="Unassembled WGS sequence"/>
</dbReference>
<organism evidence="2 3">
    <name type="scientific">Panicum miliaceum</name>
    <name type="common">Proso millet</name>
    <name type="synonym">Broomcorn millet</name>
    <dbReference type="NCBI Taxonomy" id="4540"/>
    <lineage>
        <taxon>Eukaryota</taxon>
        <taxon>Viridiplantae</taxon>
        <taxon>Streptophyta</taxon>
        <taxon>Embryophyta</taxon>
        <taxon>Tracheophyta</taxon>
        <taxon>Spermatophyta</taxon>
        <taxon>Magnoliopsida</taxon>
        <taxon>Liliopsida</taxon>
        <taxon>Poales</taxon>
        <taxon>Poaceae</taxon>
        <taxon>PACMAD clade</taxon>
        <taxon>Panicoideae</taxon>
        <taxon>Panicodae</taxon>
        <taxon>Paniceae</taxon>
        <taxon>Panicinae</taxon>
        <taxon>Panicum</taxon>
        <taxon>Panicum sect. Panicum</taxon>
    </lineage>
</organism>
<protein>
    <submittedName>
        <fullName evidence="2">Gypsy type transposon</fullName>
    </submittedName>
</protein>
<dbReference type="InterPro" id="IPR007321">
    <property type="entry name" value="Transposase_28"/>
</dbReference>
<evidence type="ECO:0000313" key="3">
    <source>
        <dbReference type="Proteomes" id="UP000275267"/>
    </source>
</evidence>
<dbReference type="PANTHER" id="PTHR33026:SF7">
    <property type="entry name" value="OS03G0100275 PROTEIN"/>
    <property type="match status" value="1"/>
</dbReference>
<sequence>MAAEIPIMPVAADVAPALESAWTPSTIMEVDLEAMVVQGLLLEKSISGWKSRTGVAFPSEDRTETVVFRSFFEKGFSLPVGAFFRRLLHYYGLEASHLKPNSIV</sequence>
<accession>A0A3L6RHW1</accession>
<comment type="caution">
    <text evidence="2">The sequence shown here is derived from an EMBL/GenBank/DDBJ whole genome shotgun (WGS) entry which is preliminary data.</text>
</comment>
<dbReference type="PANTHER" id="PTHR33026">
    <property type="entry name" value="OS06G0360600 PROTEIN"/>
    <property type="match status" value="1"/>
</dbReference>
<gene>
    <name evidence="2" type="ORF">C2845_PM13G04610</name>
</gene>
<proteinExistence type="predicted"/>
<dbReference type="EMBL" id="PQIB02000008">
    <property type="protein sequence ID" value="RLN04119.1"/>
    <property type="molecule type" value="Genomic_DNA"/>
</dbReference>
<keyword evidence="3" id="KW-1185">Reference proteome</keyword>
<reference evidence="3" key="1">
    <citation type="journal article" date="2019" name="Nat. Commun.">
        <title>The genome of broomcorn millet.</title>
        <authorList>
            <person name="Zou C."/>
            <person name="Miki D."/>
            <person name="Li D."/>
            <person name="Tang Q."/>
            <person name="Xiao L."/>
            <person name="Rajput S."/>
            <person name="Deng P."/>
            <person name="Jia W."/>
            <person name="Huang R."/>
            <person name="Zhang M."/>
            <person name="Sun Y."/>
            <person name="Hu J."/>
            <person name="Fu X."/>
            <person name="Schnable P.S."/>
            <person name="Li F."/>
            <person name="Zhang H."/>
            <person name="Feng B."/>
            <person name="Zhu X."/>
            <person name="Liu R."/>
            <person name="Schnable J.C."/>
            <person name="Zhu J.-K."/>
            <person name="Zhang H."/>
        </authorList>
    </citation>
    <scope>NUCLEOTIDE SEQUENCE [LARGE SCALE GENOMIC DNA]</scope>
</reference>
<dbReference type="AlphaFoldDB" id="A0A3L6RHW1"/>
<feature type="domain" description="Transposase (putative) gypsy type" evidence="1">
    <location>
        <begin position="66"/>
        <end position="103"/>
    </location>
</feature>
<name>A0A3L6RHW1_PANMI</name>
<dbReference type="Pfam" id="PF04195">
    <property type="entry name" value="Transposase_28"/>
    <property type="match status" value="1"/>
</dbReference>